<evidence type="ECO:0000256" key="2">
    <source>
        <dbReference type="SAM" id="MobiDB-lite"/>
    </source>
</evidence>
<dbReference type="EMBL" id="PYSW02000001">
    <property type="protein sequence ID" value="KAG2394202.1"/>
    <property type="molecule type" value="Genomic_DNA"/>
</dbReference>
<feature type="compositionally biased region" description="Basic and acidic residues" evidence="2">
    <location>
        <begin position="14"/>
        <end position="24"/>
    </location>
</feature>
<name>A0AA88H8Y0_NAELO</name>
<gene>
    <name evidence="4" type="ORF">C9374_003966</name>
</gene>
<dbReference type="Proteomes" id="UP000816034">
    <property type="component" value="Unassembled WGS sequence"/>
</dbReference>
<keyword evidence="1" id="KW-0175">Coiled coil</keyword>
<evidence type="ECO:0000313" key="5">
    <source>
        <dbReference type="Proteomes" id="UP000816034"/>
    </source>
</evidence>
<evidence type="ECO:0000256" key="1">
    <source>
        <dbReference type="SAM" id="Coils"/>
    </source>
</evidence>
<keyword evidence="5" id="KW-1185">Reference proteome</keyword>
<feature type="compositionally biased region" description="Basic and acidic residues" evidence="2">
    <location>
        <begin position="337"/>
        <end position="346"/>
    </location>
</feature>
<feature type="region of interest" description="Disordered" evidence="2">
    <location>
        <begin position="325"/>
        <end position="363"/>
    </location>
</feature>
<feature type="domain" description="Mut7-C RNAse" evidence="3">
    <location>
        <begin position="87"/>
        <end position="302"/>
    </location>
</feature>
<feature type="compositionally biased region" description="Low complexity" evidence="2">
    <location>
        <begin position="347"/>
        <end position="363"/>
    </location>
</feature>
<dbReference type="InterPro" id="IPR002782">
    <property type="entry name" value="Mut7-C_RNAse_dom"/>
</dbReference>
<sequence length="363" mass="42740">MIDNKSDQALSSSSRKDEFFHHQTSESMEENIDDDLEMREIMEHLNEEDSDELEFNENAEKYNHHDENYDHQCDGEEEEQPQNGELRFVCDTTIPGVAKHLRMLGVDTLHDNNYSQNYILYLARTQKRMILTFSLKMQKKIHQIRNNLAKKRERLEELKKRLQTLIDQEEQQVQNGNSVSIVVDKNCLTYDKWKDTREKLQTRIEQYEMDLTDSLLSYHYDYYLLQTKGRYNQISEVVNQFKIKYIPEKLFTRCASCSGTLRKIENKESVKHLLEQNTYDDNDHYSMCNRCHQLFWGIHIENPTQREAVEKAIAFCKEYSYHDEEDGVTSSASNNNDDNKVIEKDSTSTVMTSSSDQASTTTA</sequence>
<dbReference type="PANTHER" id="PTHR39081">
    <property type="entry name" value="MUT7-C DOMAIN-CONTAINING PROTEIN"/>
    <property type="match status" value="1"/>
</dbReference>
<comment type="caution">
    <text evidence="4">The sequence shown here is derived from an EMBL/GenBank/DDBJ whole genome shotgun (WGS) entry which is preliminary data.</text>
</comment>
<evidence type="ECO:0000313" key="4">
    <source>
        <dbReference type="EMBL" id="KAG2394202.1"/>
    </source>
</evidence>
<dbReference type="GeneID" id="68096421"/>
<evidence type="ECO:0000259" key="3">
    <source>
        <dbReference type="Pfam" id="PF01927"/>
    </source>
</evidence>
<protein>
    <recommendedName>
        <fullName evidence="3">Mut7-C RNAse domain-containing protein</fullName>
    </recommendedName>
</protein>
<feature type="region of interest" description="Disordered" evidence="2">
    <location>
        <begin position="1"/>
        <end position="35"/>
    </location>
</feature>
<organism evidence="4 5">
    <name type="scientific">Naegleria lovaniensis</name>
    <name type="common">Amoeba</name>
    <dbReference type="NCBI Taxonomy" id="51637"/>
    <lineage>
        <taxon>Eukaryota</taxon>
        <taxon>Discoba</taxon>
        <taxon>Heterolobosea</taxon>
        <taxon>Tetramitia</taxon>
        <taxon>Eutetramitia</taxon>
        <taxon>Vahlkampfiidae</taxon>
        <taxon>Naegleria</taxon>
    </lineage>
</organism>
<dbReference type="Pfam" id="PF01927">
    <property type="entry name" value="Mut7-C"/>
    <property type="match status" value="1"/>
</dbReference>
<proteinExistence type="predicted"/>
<feature type="coiled-coil region" evidence="1">
    <location>
        <begin position="141"/>
        <end position="210"/>
    </location>
</feature>
<dbReference type="RefSeq" id="XP_044556096.1">
    <property type="nucleotide sequence ID" value="XM_044693552.1"/>
</dbReference>
<accession>A0AA88H8Y0</accession>
<dbReference type="PANTHER" id="PTHR39081:SF1">
    <property type="entry name" value="MUT7-C RNASE DOMAIN-CONTAINING PROTEIN"/>
    <property type="match status" value="1"/>
</dbReference>
<dbReference type="AlphaFoldDB" id="A0AA88H8Y0"/>
<reference evidence="4 5" key="1">
    <citation type="journal article" date="2018" name="BMC Genomics">
        <title>The genome of Naegleria lovaniensis, the basis for a comparative approach to unravel pathogenicity factors of the human pathogenic amoeba N. fowleri.</title>
        <authorList>
            <person name="Liechti N."/>
            <person name="Schurch N."/>
            <person name="Bruggmann R."/>
            <person name="Wittwer M."/>
        </authorList>
    </citation>
    <scope>NUCLEOTIDE SEQUENCE [LARGE SCALE GENOMIC DNA]</scope>
    <source>
        <strain evidence="4 5">ATCC 30569</strain>
    </source>
</reference>